<evidence type="ECO:0000256" key="1">
    <source>
        <dbReference type="ARBA" id="ARBA00004141"/>
    </source>
</evidence>
<feature type="transmembrane region" description="Helical" evidence="5">
    <location>
        <begin position="263"/>
        <end position="280"/>
    </location>
</feature>
<name>A0A7S4Q6Z8_9DINO</name>
<dbReference type="SUPFAM" id="SSF103481">
    <property type="entry name" value="Multidrug resistance efflux transporter EmrE"/>
    <property type="match status" value="2"/>
</dbReference>
<sequence>MAGPAFELPAAKRPAGPRRSWGLLAMIGSALLFSVMALLVKCLPRFGTFELVFWRSVFMSLGSLVMLAASGVSPLGLPGTRLLLSVRGVAGFGFMGGFYYAIKLLPLSDAVVITYTSPVITAVAAALLLKEPFEKIDMVGSLLCMTGVVMISKPSSVMSLFGAPTQPLPARGVCAAICSALFSTSVYILLRYGKDLHPIVSVNYFAVAGVFIAPAFCAAFGEPWVWPEGAEWLQLFLLAWLSIAGQALMNVGLSLESAGKATAMNYVQVVFAYVFQIFLLHERSDVLSVVGAALIASWGAIAVVKDARQKKRVAQEAFLAAEEDEGAPQKQRSCVDVVFHGAGDAADAVKHQVSFSG</sequence>
<dbReference type="EMBL" id="HBNR01021066">
    <property type="protein sequence ID" value="CAE4574398.1"/>
    <property type="molecule type" value="Transcribed_RNA"/>
</dbReference>
<gene>
    <name evidence="7" type="ORF">AMON00008_LOCUS14017</name>
</gene>
<feature type="domain" description="EamA" evidence="6">
    <location>
        <begin position="21"/>
        <end position="152"/>
    </location>
</feature>
<feature type="transmembrane region" description="Helical" evidence="5">
    <location>
        <begin position="108"/>
        <end position="129"/>
    </location>
</feature>
<comment type="subcellular location">
    <subcellularLocation>
        <location evidence="1">Membrane</location>
        <topology evidence="1">Multi-pass membrane protein</topology>
    </subcellularLocation>
</comment>
<organism evidence="7">
    <name type="scientific">Alexandrium monilatum</name>
    <dbReference type="NCBI Taxonomy" id="311494"/>
    <lineage>
        <taxon>Eukaryota</taxon>
        <taxon>Sar</taxon>
        <taxon>Alveolata</taxon>
        <taxon>Dinophyceae</taxon>
        <taxon>Gonyaulacales</taxon>
        <taxon>Pyrocystaceae</taxon>
        <taxon>Alexandrium</taxon>
    </lineage>
</organism>
<feature type="transmembrane region" description="Helical" evidence="5">
    <location>
        <begin position="141"/>
        <end position="162"/>
    </location>
</feature>
<evidence type="ECO:0000313" key="7">
    <source>
        <dbReference type="EMBL" id="CAE4574398.1"/>
    </source>
</evidence>
<dbReference type="AlphaFoldDB" id="A0A7S4Q6Z8"/>
<keyword evidence="4 5" id="KW-0472">Membrane</keyword>
<protein>
    <recommendedName>
        <fullName evidence="6">EamA domain-containing protein</fullName>
    </recommendedName>
</protein>
<dbReference type="PANTHER" id="PTHR22911:SF6">
    <property type="entry name" value="SOLUTE CARRIER FAMILY 35 MEMBER G1"/>
    <property type="match status" value="1"/>
</dbReference>
<evidence type="ECO:0000256" key="3">
    <source>
        <dbReference type="ARBA" id="ARBA00022989"/>
    </source>
</evidence>
<feature type="transmembrane region" description="Helical" evidence="5">
    <location>
        <begin position="84"/>
        <end position="102"/>
    </location>
</feature>
<feature type="transmembrane region" description="Helical" evidence="5">
    <location>
        <begin position="202"/>
        <end position="226"/>
    </location>
</feature>
<feature type="transmembrane region" description="Helical" evidence="5">
    <location>
        <begin position="286"/>
        <end position="304"/>
    </location>
</feature>
<dbReference type="PANTHER" id="PTHR22911">
    <property type="entry name" value="ACYL-MALONYL CONDENSING ENZYME-RELATED"/>
    <property type="match status" value="1"/>
</dbReference>
<dbReference type="GO" id="GO:0016020">
    <property type="term" value="C:membrane"/>
    <property type="evidence" value="ECO:0007669"/>
    <property type="project" value="UniProtKB-SubCell"/>
</dbReference>
<feature type="transmembrane region" description="Helical" evidence="5">
    <location>
        <begin position="21"/>
        <end position="40"/>
    </location>
</feature>
<keyword evidence="3 5" id="KW-1133">Transmembrane helix</keyword>
<evidence type="ECO:0000259" key="6">
    <source>
        <dbReference type="Pfam" id="PF00892"/>
    </source>
</evidence>
<reference evidence="7" key="1">
    <citation type="submission" date="2021-01" db="EMBL/GenBank/DDBJ databases">
        <authorList>
            <person name="Corre E."/>
            <person name="Pelletier E."/>
            <person name="Niang G."/>
            <person name="Scheremetjew M."/>
            <person name="Finn R."/>
            <person name="Kale V."/>
            <person name="Holt S."/>
            <person name="Cochrane G."/>
            <person name="Meng A."/>
            <person name="Brown T."/>
            <person name="Cohen L."/>
        </authorList>
    </citation>
    <scope>NUCLEOTIDE SEQUENCE</scope>
    <source>
        <strain evidence="7">CCMP3105</strain>
    </source>
</reference>
<evidence type="ECO:0000256" key="2">
    <source>
        <dbReference type="ARBA" id="ARBA00022692"/>
    </source>
</evidence>
<feature type="transmembrane region" description="Helical" evidence="5">
    <location>
        <begin position="168"/>
        <end position="190"/>
    </location>
</feature>
<feature type="domain" description="EamA" evidence="6">
    <location>
        <begin position="171"/>
        <end position="295"/>
    </location>
</feature>
<dbReference type="Gene3D" id="1.10.3730.20">
    <property type="match status" value="1"/>
</dbReference>
<evidence type="ECO:0000256" key="4">
    <source>
        <dbReference type="ARBA" id="ARBA00023136"/>
    </source>
</evidence>
<dbReference type="InterPro" id="IPR037185">
    <property type="entry name" value="EmrE-like"/>
</dbReference>
<dbReference type="Pfam" id="PF00892">
    <property type="entry name" value="EamA"/>
    <property type="match status" value="2"/>
</dbReference>
<feature type="transmembrane region" description="Helical" evidence="5">
    <location>
        <begin position="52"/>
        <end position="72"/>
    </location>
</feature>
<proteinExistence type="predicted"/>
<keyword evidence="2 5" id="KW-0812">Transmembrane</keyword>
<accession>A0A7S4Q6Z8</accession>
<evidence type="ECO:0000256" key="5">
    <source>
        <dbReference type="SAM" id="Phobius"/>
    </source>
</evidence>
<dbReference type="InterPro" id="IPR000620">
    <property type="entry name" value="EamA_dom"/>
</dbReference>
<feature type="transmembrane region" description="Helical" evidence="5">
    <location>
        <begin position="232"/>
        <end position="251"/>
    </location>
</feature>